<dbReference type="Gene3D" id="2.30.29.30">
    <property type="entry name" value="Pleckstrin-homology domain (PH domain)/Phosphotyrosine-binding domain (PTB)"/>
    <property type="match status" value="1"/>
</dbReference>
<evidence type="ECO:0000259" key="4">
    <source>
        <dbReference type="PROSITE" id="PS01179"/>
    </source>
</evidence>
<dbReference type="Proteomes" id="UP000314982">
    <property type="component" value="Unassembled WGS sequence"/>
</dbReference>
<dbReference type="Ensembl" id="ENSHHUT00000023834.1">
    <property type="protein sequence ID" value="ENSHHUP00000022970.1"/>
    <property type="gene ID" value="ENSHHUG00000014393.1"/>
</dbReference>
<evidence type="ECO:0000256" key="3">
    <source>
        <dbReference type="SAM" id="MobiDB-lite"/>
    </source>
</evidence>
<name>A0A4W5LBE2_9TELE</name>
<dbReference type="GO" id="GO:0005829">
    <property type="term" value="C:cytosol"/>
    <property type="evidence" value="ECO:0007669"/>
    <property type="project" value="TreeGrafter"/>
</dbReference>
<reference evidence="5" key="2">
    <citation type="submission" date="2025-08" db="UniProtKB">
        <authorList>
            <consortium name="Ensembl"/>
        </authorList>
    </citation>
    <scope>IDENTIFICATION</scope>
</reference>
<dbReference type="STRING" id="62062.ENSHHUP00000022970"/>
<dbReference type="PROSITE" id="PS01179">
    <property type="entry name" value="PID"/>
    <property type="match status" value="1"/>
</dbReference>
<reference evidence="6" key="1">
    <citation type="submission" date="2018-06" db="EMBL/GenBank/DDBJ databases">
        <title>Genome assembly of Danube salmon.</title>
        <authorList>
            <person name="Macqueen D.J."/>
            <person name="Gundappa M.K."/>
        </authorList>
    </citation>
    <scope>NUCLEOTIDE SEQUENCE [LARGE SCALE GENOMIC DNA]</scope>
</reference>
<feature type="region of interest" description="Disordered" evidence="3">
    <location>
        <begin position="74"/>
        <end position="98"/>
    </location>
</feature>
<dbReference type="SUPFAM" id="SSF50729">
    <property type="entry name" value="PH domain-like"/>
    <property type="match status" value="1"/>
</dbReference>
<sequence length="138" mass="15564">NIIAEHEIRNISCAAQDPEDLSTFAYITKDLKSSHHYCHVFTAFDVNLAYEIILTLGQAFEVAYQLALQARKSGHGSSTLPESFDIKPNKPVPKPRVNIRKSVSNDTSLYPLFNLYPLLQPPPRPLTFHLSSTRLDQL</sequence>
<proteinExistence type="predicted"/>
<dbReference type="InterPro" id="IPR033635">
    <property type="entry name" value="ANKS1/Caskin"/>
</dbReference>
<dbReference type="InterPro" id="IPR006020">
    <property type="entry name" value="PTB/PI_dom"/>
</dbReference>
<dbReference type="Pfam" id="PF00640">
    <property type="entry name" value="PID"/>
    <property type="match status" value="1"/>
</dbReference>
<dbReference type="PANTHER" id="PTHR24174">
    <property type="entry name" value="ANKYRIN REPEAT AND STERILE ALPHA MOTIF DOMAIN-CONTAINING PROTEIN 1"/>
    <property type="match status" value="1"/>
</dbReference>
<dbReference type="PANTHER" id="PTHR24174:SF3">
    <property type="entry name" value="ANKYRIN REPEAT AND STERILE ALPHA MOTIF DOMAIN-CONTAINING PROTEIN 1B"/>
    <property type="match status" value="1"/>
</dbReference>
<dbReference type="GO" id="GO:0046875">
    <property type="term" value="F:ephrin receptor binding"/>
    <property type="evidence" value="ECO:0007669"/>
    <property type="project" value="TreeGrafter"/>
</dbReference>
<evidence type="ECO:0000313" key="6">
    <source>
        <dbReference type="Proteomes" id="UP000314982"/>
    </source>
</evidence>
<keyword evidence="6" id="KW-1185">Reference proteome</keyword>
<accession>A0A4W5LBE2</accession>
<evidence type="ECO:0000313" key="5">
    <source>
        <dbReference type="Ensembl" id="ENSHHUP00000022970.1"/>
    </source>
</evidence>
<dbReference type="GO" id="GO:0048013">
    <property type="term" value="P:ephrin receptor signaling pathway"/>
    <property type="evidence" value="ECO:0007669"/>
    <property type="project" value="TreeGrafter"/>
</dbReference>
<protein>
    <recommendedName>
        <fullName evidence="4">PID domain-containing protein</fullName>
    </recommendedName>
</protein>
<evidence type="ECO:0000256" key="1">
    <source>
        <dbReference type="ARBA" id="ARBA00022737"/>
    </source>
</evidence>
<keyword evidence="2" id="KW-0040">ANK repeat</keyword>
<evidence type="ECO:0000256" key="2">
    <source>
        <dbReference type="ARBA" id="ARBA00023043"/>
    </source>
</evidence>
<keyword evidence="1" id="KW-0677">Repeat</keyword>
<dbReference type="GeneTree" id="ENSGT00940000154572"/>
<feature type="domain" description="PID" evidence="4">
    <location>
        <begin position="1"/>
        <end position="70"/>
    </location>
</feature>
<organism evidence="5 6">
    <name type="scientific">Hucho hucho</name>
    <name type="common">huchen</name>
    <dbReference type="NCBI Taxonomy" id="62062"/>
    <lineage>
        <taxon>Eukaryota</taxon>
        <taxon>Metazoa</taxon>
        <taxon>Chordata</taxon>
        <taxon>Craniata</taxon>
        <taxon>Vertebrata</taxon>
        <taxon>Euteleostomi</taxon>
        <taxon>Actinopterygii</taxon>
        <taxon>Neopterygii</taxon>
        <taxon>Teleostei</taxon>
        <taxon>Protacanthopterygii</taxon>
        <taxon>Salmoniformes</taxon>
        <taxon>Salmonidae</taxon>
        <taxon>Salmoninae</taxon>
        <taxon>Hucho</taxon>
    </lineage>
</organism>
<dbReference type="AlphaFoldDB" id="A0A4W5LBE2"/>
<reference evidence="5" key="3">
    <citation type="submission" date="2025-09" db="UniProtKB">
        <authorList>
            <consortium name="Ensembl"/>
        </authorList>
    </citation>
    <scope>IDENTIFICATION</scope>
</reference>
<dbReference type="InterPro" id="IPR011993">
    <property type="entry name" value="PH-like_dom_sf"/>
</dbReference>